<evidence type="ECO:0000313" key="1">
    <source>
        <dbReference type="EMBL" id="KAL0169262.1"/>
    </source>
</evidence>
<dbReference type="AlphaFoldDB" id="A0ABD0P595"/>
<keyword evidence="2" id="KW-1185">Reference proteome</keyword>
<name>A0ABD0P595_CIRMR</name>
<dbReference type="Proteomes" id="UP001529510">
    <property type="component" value="Unassembled WGS sequence"/>
</dbReference>
<organism evidence="1 2">
    <name type="scientific">Cirrhinus mrigala</name>
    <name type="common">Mrigala</name>
    <dbReference type="NCBI Taxonomy" id="683832"/>
    <lineage>
        <taxon>Eukaryota</taxon>
        <taxon>Metazoa</taxon>
        <taxon>Chordata</taxon>
        <taxon>Craniata</taxon>
        <taxon>Vertebrata</taxon>
        <taxon>Euteleostomi</taxon>
        <taxon>Actinopterygii</taxon>
        <taxon>Neopterygii</taxon>
        <taxon>Teleostei</taxon>
        <taxon>Ostariophysi</taxon>
        <taxon>Cypriniformes</taxon>
        <taxon>Cyprinidae</taxon>
        <taxon>Labeoninae</taxon>
        <taxon>Labeonini</taxon>
        <taxon>Cirrhinus</taxon>
    </lineage>
</organism>
<dbReference type="EMBL" id="JAMKFB020000017">
    <property type="protein sequence ID" value="KAL0169262.1"/>
    <property type="molecule type" value="Genomic_DNA"/>
</dbReference>
<gene>
    <name evidence="1" type="ORF">M9458_033858</name>
</gene>
<evidence type="ECO:0000313" key="2">
    <source>
        <dbReference type="Proteomes" id="UP001529510"/>
    </source>
</evidence>
<proteinExistence type="predicted"/>
<accession>A0ABD0P595</accession>
<protein>
    <submittedName>
        <fullName evidence="1">Uncharacterized protein</fullName>
    </submittedName>
</protein>
<dbReference type="PANTHER" id="PTHR46399">
    <property type="entry name" value="B30.2/SPRY DOMAIN-CONTAINING PROTEIN"/>
    <property type="match status" value="1"/>
</dbReference>
<sequence>GKACRLLPTLQEAFSEVEELAEAGSAARHALLTKVTEVTLPLLCSYVSRWGEAANQAFQEGHFSSVTPQHANALLGHILSIIHAHLGTADSAWMKRLA</sequence>
<dbReference type="InterPro" id="IPR015925">
    <property type="entry name" value="Ryanodine_IP3_receptor"/>
</dbReference>
<reference evidence="1 2" key="1">
    <citation type="submission" date="2024-05" db="EMBL/GenBank/DDBJ databases">
        <title>Genome sequencing and assembly of Indian major carp, Cirrhinus mrigala (Hamilton, 1822).</title>
        <authorList>
            <person name="Mohindra V."/>
            <person name="Chowdhury L.M."/>
            <person name="Lal K."/>
            <person name="Jena J.K."/>
        </authorList>
    </citation>
    <scope>NUCLEOTIDE SEQUENCE [LARGE SCALE GENOMIC DNA]</scope>
    <source>
        <strain evidence="1">CM1030</strain>
        <tissue evidence="1">Blood</tissue>
    </source>
</reference>
<dbReference type="PANTHER" id="PTHR46399:SF7">
    <property type="entry name" value="RYANODINE RECEPTOR 2"/>
    <property type="match status" value="1"/>
</dbReference>
<feature type="non-terminal residue" evidence="1">
    <location>
        <position position="1"/>
    </location>
</feature>
<feature type="non-terminal residue" evidence="1">
    <location>
        <position position="98"/>
    </location>
</feature>
<comment type="caution">
    <text evidence="1">The sequence shown here is derived from an EMBL/GenBank/DDBJ whole genome shotgun (WGS) entry which is preliminary data.</text>
</comment>